<evidence type="ECO:0000313" key="2">
    <source>
        <dbReference type="Proteomes" id="UP001162480"/>
    </source>
</evidence>
<organism evidence="1 2">
    <name type="scientific">Octopus vulgaris</name>
    <name type="common">Common octopus</name>
    <dbReference type="NCBI Taxonomy" id="6645"/>
    <lineage>
        <taxon>Eukaryota</taxon>
        <taxon>Metazoa</taxon>
        <taxon>Spiralia</taxon>
        <taxon>Lophotrochozoa</taxon>
        <taxon>Mollusca</taxon>
        <taxon>Cephalopoda</taxon>
        <taxon>Coleoidea</taxon>
        <taxon>Octopodiformes</taxon>
        <taxon>Octopoda</taxon>
        <taxon>Incirrata</taxon>
        <taxon>Octopodidae</taxon>
        <taxon>Octopus</taxon>
    </lineage>
</organism>
<gene>
    <name evidence="1" type="ORF">OCTVUL_1B003377</name>
</gene>
<reference evidence="1" key="1">
    <citation type="submission" date="2023-08" db="EMBL/GenBank/DDBJ databases">
        <authorList>
            <person name="Alioto T."/>
            <person name="Alioto T."/>
            <person name="Gomez Garrido J."/>
        </authorList>
    </citation>
    <scope>NUCLEOTIDE SEQUENCE</scope>
</reference>
<protein>
    <submittedName>
        <fullName evidence="1">Uncharacterized protein</fullName>
    </submittedName>
</protein>
<accession>A0AA36BMQ5</accession>
<dbReference type="EMBL" id="OX597832">
    <property type="protein sequence ID" value="CAI9736784.1"/>
    <property type="molecule type" value="Genomic_DNA"/>
</dbReference>
<sequence>MMAMAVAVTDGGDVVEGVGCGDSGDGDVRNIVYDDGGVSADGRTQDAVGSIYLSDPCRDCGEREMVVVEGIGGMCVGVVGDGGGCGCSFGGSFKV</sequence>
<dbReference type="AlphaFoldDB" id="A0AA36BMQ5"/>
<name>A0AA36BMQ5_OCTVU</name>
<proteinExistence type="predicted"/>
<evidence type="ECO:0000313" key="1">
    <source>
        <dbReference type="EMBL" id="CAI9736784.1"/>
    </source>
</evidence>
<keyword evidence="2" id="KW-1185">Reference proteome</keyword>
<dbReference type="Proteomes" id="UP001162480">
    <property type="component" value="Chromosome 19"/>
</dbReference>